<gene>
    <name evidence="2" type="ORF">TRUGW13939_09688</name>
</gene>
<evidence type="ECO:0008006" key="4">
    <source>
        <dbReference type="Google" id="ProtNLM"/>
    </source>
</evidence>
<dbReference type="InterPro" id="IPR046536">
    <property type="entry name" value="DUF6601"/>
</dbReference>
<keyword evidence="1" id="KW-0472">Membrane</keyword>
<feature type="transmembrane region" description="Helical" evidence="1">
    <location>
        <begin position="276"/>
        <end position="301"/>
    </location>
</feature>
<dbReference type="Proteomes" id="UP000509510">
    <property type="component" value="Chromosome V"/>
</dbReference>
<keyword evidence="3" id="KW-1185">Reference proteome</keyword>
<dbReference type="KEGG" id="trg:TRUGW13939_09688"/>
<dbReference type="GeneID" id="55997171"/>
<evidence type="ECO:0000313" key="2">
    <source>
        <dbReference type="EMBL" id="QKX62527.1"/>
    </source>
</evidence>
<dbReference type="PANTHER" id="PTHR34414:SF1">
    <property type="entry name" value="SUBTILISIN-LIKE SERINE PROTEASE"/>
    <property type="match status" value="1"/>
</dbReference>
<dbReference type="AlphaFoldDB" id="A0A7H8R8V0"/>
<evidence type="ECO:0000313" key="3">
    <source>
        <dbReference type="Proteomes" id="UP000509510"/>
    </source>
</evidence>
<name>A0A7H8R8V0_TALRU</name>
<feature type="transmembrane region" description="Helical" evidence="1">
    <location>
        <begin position="236"/>
        <end position="256"/>
    </location>
</feature>
<protein>
    <recommendedName>
        <fullName evidence="4">Subtilisin-like serine protease</fullName>
    </recommendedName>
</protein>
<accession>A0A7H8R8V0</accession>
<keyword evidence="1" id="KW-0812">Transmembrane</keyword>
<proteinExistence type="predicted"/>
<dbReference type="Pfam" id="PF20246">
    <property type="entry name" value="DUF6601"/>
    <property type="match status" value="1"/>
</dbReference>
<dbReference type="OrthoDB" id="5086500at2759"/>
<dbReference type="EMBL" id="CP055902">
    <property type="protein sequence ID" value="QKX62527.1"/>
    <property type="molecule type" value="Genomic_DNA"/>
</dbReference>
<organism evidence="2 3">
    <name type="scientific">Talaromyces rugulosus</name>
    <name type="common">Penicillium rugulosum</name>
    <dbReference type="NCBI Taxonomy" id="121627"/>
    <lineage>
        <taxon>Eukaryota</taxon>
        <taxon>Fungi</taxon>
        <taxon>Dikarya</taxon>
        <taxon>Ascomycota</taxon>
        <taxon>Pezizomycotina</taxon>
        <taxon>Eurotiomycetes</taxon>
        <taxon>Eurotiomycetidae</taxon>
        <taxon>Eurotiales</taxon>
        <taxon>Trichocomaceae</taxon>
        <taxon>Talaromyces</taxon>
        <taxon>Talaromyces sect. Islandici</taxon>
    </lineage>
</organism>
<dbReference type="PANTHER" id="PTHR34414">
    <property type="entry name" value="HET DOMAIN-CONTAINING PROTEIN-RELATED"/>
    <property type="match status" value="1"/>
</dbReference>
<keyword evidence="1" id="KW-1133">Transmembrane helix</keyword>
<sequence length="328" mass="38274">MTGSARNSSLPCPFQKADQLSSDLDGSQDCLPGHPRIKLSDQKSLFHFIRQEVWATDLETISSKLWWMSKQDNGNISPLHRQMVKGRKIIITEDPRLHLVWIDDRIFVKPLPQYLACYSFWHKYLSNPSQHDDIINLRKAALGYLRSYLYLIQHESDLRIAQDAALCLVPKEVTWYQFCHFTANLNDVTDNEVSGRYHYGEIRLTRLNYYALILLGRTRYQRVDYQYRAYFARIQGLILCAFAFLSILLNCMQVNLAAATLEEKYTTIAMTEVCYWISLMIAVGTCFLLLILVHLFIFKIIREWRFAVHNRLAGRKEQQKLTSNGLHV</sequence>
<reference evidence="3" key="1">
    <citation type="submission" date="2020-06" db="EMBL/GenBank/DDBJ databases">
        <title>A chromosome-scale genome assembly of Talaromyces rugulosus W13939.</title>
        <authorList>
            <person name="Wang B."/>
            <person name="Guo L."/>
            <person name="Ye K."/>
            <person name="Wang L."/>
        </authorList>
    </citation>
    <scope>NUCLEOTIDE SEQUENCE [LARGE SCALE GENOMIC DNA]</scope>
    <source>
        <strain evidence="3">W13939</strain>
    </source>
</reference>
<evidence type="ECO:0000256" key="1">
    <source>
        <dbReference type="SAM" id="Phobius"/>
    </source>
</evidence>
<dbReference type="RefSeq" id="XP_035348701.1">
    <property type="nucleotide sequence ID" value="XM_035492808.1"/>
</dbReference>